<keyword evidence="3" id="KW-1133">Transmembrane helix</keyword>
<keyword evidence="3" id="KW-0812">Transmembrane</keyword>
<feature type="transmembrane region" description="Helical" evidence="3">
    <location>
        <begin position="34"/>
        <end position="55"/>
    </location>
</feature>
<accession>A0A1U7DH27</accession>
<keyword evidence="5" id="KW-1185">Reference proteome</keyword>
<dbReference type="PRINTS" id="PR00950">
    <property type="entry name" value="TYPE3IMSPROT"/>
</dbReference>
<dbReference type="InterPro" id="IPR006135">
    <property type="entry name" value="T3SS_substrate_exporter"/>
</dbReference>
<evidence type="ECO:0000313" key="4">
    <source>
        <dbReference type="EMBL" id="APX89193.1"/>
    </source>
</evidence>
<gene>
    <name evidence="4" type="ORF">BV394_05250</name>
</gene>
<keyword evidence="3" id="KW-0472">Membrane</keyword>
<dbReference type="Proteomes" id="UP000187266">
    <property type="component" value="Chromosome"/>
</dbReference>
<dbReference type="Gene3D" id="6.10.250.2080">
    <property type="match status" value="1"/>
</dbReference>
<evidence type="ECO:0000256" key="2">
    <source>
        <dbReference type="SAM" id="MobiDB-lite"/>
    </source>
</evidence>
<dbReference type="InterPro" id="IPR029025">
    <property type="entry name" value="T3SS_substrate_exporter_C"/>
</dbReference>
<dbReference type="RefSeq" id="WP_076979216.1">
    <property type="nucleotide sequence ID" value="NZ_CP019124.1"/>
</dbReference>
<dbReference type="Pfam" id="PF01312">
    <property type="entry name" value="Bac_export_2"/>
    <property type="match status" value="1"/>
</dbReference>
<feature type="transmembrane region" description="Helical" evidence="3">
    <location>
        <begin position="198"/>
        <end position="217"/>
    </location>
</feature>
<dbReference type="GO" id="GO:0009306">
    <property type="term" value="P:protein secretion"/>
    <property type="evidence" value="ECO:0007669"/>
    <property type="project" value="InterPro"/>
</dbReference>
<dbReference type="SUPFAM" id="SSF160544">
    <property type="entry name" value="EscU C-terminal domain-like"/>
    <property type="match status" value="1"/>
</dbReference>
<dbReference type="PANTHER" id="PTHR30531:SF12">
    <property type="entry name" value="FLAGELLAR BIOSYNTHETIC PROTEIN FLHB"/>
    <property type="match status" value="1"/>
</dbReference>
<dbReference type="EMBL" id="CP019124">
    <property type="protein sequence ID" value="APX89193.1"/>
    <property type="molecule type" value="Genomic_DNA"/>
</dbReference>
<feature type="region of interest" description="Disordered" evidence="2">
    <location>
        <begin position="1"/>
        <end position="31"/>
    </location>
</feature>
<evidence type="ECO:0000256" key="3">
    <source>
        <dbReference type="SAM" id="Phobius"/>
    </source>
</evidence>
<feature type="compositionally biased region" description="Basic and acidic residues" evidence="2">
    <location>
        <begin position="1"/>
        <end position="19"/>
    </location>
</feature>
<dbReference type="OrthoDB" id="9807950at2"/>
<organism evidence="4 5">
    <name type="scientific">Brevirhabdus pacifica</name>
    <dbReference type="NCBI Taxonomy" id="1267768"/>
    <lineage>
        <taxon>Bacteria</taxon>
        <taxon>Pseudomonadati</taxon>
        <taxon>Pseudomonadota</taxon>
        <taxon>Alphaproteobacteria</taxon>
        <taxon>Rhodobacterales</taxon>
        <taxon>Paracoccaceae</taxon>
        <taxon>Brevirhabdus</taxon>
    </lineage>
</organism>
<protein>
    <submittedName>
        <fullName evidence="4">Flagellar biosynthesis protein FlhB</fullName>
    </submittedName>
</protein>
<dbReference type="AlphaFoldDB" id="A0A1U7DH27"/>
<proteinExistence type="inferred from homology"/>
<keyword evidence="4" id="KW-0282">Flagellum</keyword>
<evidence type="ECO:0000313" key="5">
    <source>
        <dbReference type="Proteomes" id="UP000187266"/>
    </source>
</evidence>
<name>A0A1U7DH27_9RHOB</name>
<reference evidence="4 5" key="1">
    <citation type="submission" date="2017-01" db="EMBL/GenBank/DDBJ databases">
        <title>Genomic analysis of Xuhuaishuia manganoxidans DY6-4.</title>
        <authorList>
            <person name="Wang X."/>
        </authorList>
    </citation>
    <scope>NUCLEOTIDE SEQUENCE [LARGE SCALE GENOMIC DNA]</scope>
    <source>
        <strain evidence="4 5">DY6-4</strain>
    </source>
</reference>
<feature type="transmembrane region" description="Helical" evidence="3">
    <location>
        <begin position="87"/>
        <end position="116"/>
    </location>
</feature>
<dbReference type="STRING" id="1267768.BV394_05250"/>
<keyword evidence="4" id="KW-0966">Cell projection</keyword>
<keyword evidence="4" id="KW-0969">Cilium</keyword>
<accession>A0A2M9DEL1</accession>
<sequence length="373" mass="41091">MANDEDKSSKTEEPTEQKLRKARKKGDVPSSRETGNMMVVFSLFVLVTFLLPAALPKLSDALGEIFAGAGQIEVGTGRSGLRDLGGVLWSLATGLGVILGPAMLLMVLAAMFGVLIQGETVVSAERIKPKFNKLNPWSGFKKLFSPDSLVEFLKNVTKVLVVATITVFVARNAVTGIWEAEGFLPEQILSYISRYAAILLIGASVFLVPVAIGDILWKRFQWMKKQRMSLKEIKDEVKDSEGDPQMRGRRAEIRRERARQRIAVAVPTATVVLTNPTHYAVALRYQPGVDHAPVCVAKGMDAVALQIRKLAREAEVPLVENRPLARALHAVVELDQPVPVEHWQAVAEIIGYVMDLKRNIRRKPPSGSALRED</sequence>
<feature type="transmembrane region" description="Helical" evidence="3">
    <location>
        <begin position="159"/>
        <end position="178"/>
    </location>
</feature>
<evidence type="ECO:0000256" key="1">
    <source>
        <dbReference type="ARBA" id="ARBA00010690"/>
    </source>
</evidence>
<dbReference type="PANTHER" id="PTHR30531">
    <property type="entry name" value="FLAGELLAR BIOSYNTHETIC PROTEIN FLHB"/>
    <property type="match status" value="1"/>
</dbReference>
<dbReference type="GO" id="GO:0005886">
    <property type="term" value="C:plasma membrane"/>
    <property type="evidence" value="ECO:0007669"/>
    <property type="project" value="TreeGrafter"/>
</dbReference>
<comment type="similarity">
    <text evidence="1">Belongs to the type III secretion exporter family.</text>
</comment>
<dbReference type="Gene3D" id="3.40.1690.10">
    <property type="entry name" value="secretion proteins EscU"/>
    <property type="match status" value="1"/>
</dbReference>